<keyword evidence="6 9" id="KW-0238">DNA-binding</keyword>
<comment type="subunit">
    <text evidence="9">Homohexamer. Forms an RuvA(8)-RuvB(12)-Holliday junction (HJ) complex. HJ DNA is sandwiched between 2 RuvA tetramers; dsDNA enters through RuvA and exits via RuvB. An RuvB hexamer assembles on each DNA strand where it exits the tetramer. Each RuvB hexamer is contacted by two RuvA subunits (via domain III) on 2 adjacent RuvB subunits; this complex drives branch migration. In the full resolvosome a probable DNA-RuvA(4)-RuvB(12)-RuvC(2) complex forms which resolves the HJ.</text>
</comment>
<comment type="caution">
    <text evidence="9">Lacks conserved residue(s) required for the propagation of feature annotation.</text>
</comment>
<evidence type="ECO:0000313" key="13">
    <source>
        <dbReference type="Proteomes" id="UP000191931"/>
    </source>
</evidence>
<keyword evidence="3 9" id="KW-0227">DNA damage</keyword>
<feature type="binding site" evidence="9">
    <location>
        <position position="87"/>
    </location>
    <ligand>
        <name>ATP</name>
        <dbReference type="ChEBI" id="CHEBI:30616"/>
    </ligand>
</feature>
<dbReference type="HAMAP" id="MF_00016">
    <property type="entry name" value="DNA_HJ_migration_RuvB"/>
    <property type="match status" value="1"/>
</dbReference>
<keyword evidence="12" id="KW-0347">Helicase</keyword>
<keyword evidence="13" id="KW-1185">Reference proteome</keyword>
<feature type="compositionally biased region" description="Low complexity" evidence="10">
    <location>
        <begin position="1"/>
        <end position="11"/>
    </location>
</feature>
<dbReference type="GO" id="GO:0016887">
    <property type="term" value="F:ATP hydrolysis activity"/>
    <property type="evidence" value="ECO:0007669"/>
    <property type="project" value="RHEA"/>
</dbReference>
<feature type="binding site" evidence="9">
    <location>
        <position position="86"/>
    </location>
    <ligand>
        <name>ATP</name>
        <dbReference type="ChEBI" id="CHEBI:30616"/>
    </ligand>
</feature>
<dbReference type="Proteomes" id="UP000191931">
    <property type="component" value="Unassembled WGS sequence"/>
</dbReference>
<evidence type="ECO:0000256" key="7">
    <source>
        <dbReference type="ARBA" id="ARBA00023172"/>
    </source>
</evidence>
<dbReference type="Gene3D" id="3.40.50.300">
    <property type="entry name" value="P-loop containing nucleotide triphosphate hydrolases"/>
    <property type="match status" value="1"/>
</dbReference>
<feature type="binding site" evidence="9">
    <location>
        <begin position="194"/>
        <end position="196"/>
    </location>
    <ligand>
        <name>ATP</name>
        <dbReference type="ChEBI" id="CHEBI:30616"/>
    </ligand>
</feature>
<evidence type="ECO:0000256" key="8">
    <source>
        <dbReference type="ARBA" id="ARBA00023204"/>
    </source>
</evidence>
<comment type="similarity">
    <text evidence="9">Belongs to the RuvB family.</text>
</comment>
<dbReference type="GO" id="GO:0009378">
    <property type="term" value="F:four-way junction helicase activity"/>
    <property type="evidence" value="ECO:0007669"/>
    <property type="project" value="InterPro"/>
</dbReference>
<keyword evidence="2 9" id="KW-0547">Nucleotide-binding</keyword>
<dbReference type="GO" id="GO:0006310">
    <property type="term" value="P:DNA recombination"/>
    <property type="evidence" value="ECO:0007669"/>
    <property type="project" value="UniProtKB-UniRule"/>
</dbReference>
<dbReference type="InterPro" id="IPR003593">
    <property type="entry name" value="AAA+_ATPase"/>
</dbReference>
<evidence type="ECO:0000313" key="12">
    <source>
        <dbReference type="EMBL" id="SLM32949.1"/>
    </source>
</evidence>
<dbReference type="InterPro" id="IPR008824">
    <property type="entry name" value="RuvB-like_N"/>
</dbReference>
<feature type="region of interest" description="Small ATPAse domain (RuvB-S)" evidence="9">
    <location>
        <begin position="248"/>
        <end position="318"/>
    </location>
</feature>
<sequence>MSDSILSFSSDNSEKNGIQNNDDFDSGVQDSGFGDFSDGLNDRKASFSESEILKDIDGNSLRSSPSSEIISSIKLPMDIESETGSLRPEKFDDYVGQCETVETLKIAIEAAKMRNEPLDHVLLHGPPGLGKTTISHIIANEMGGHLTITSGPALEKGGDLLGMLTNLATGDFLFIDEIHRIPKAVEEFLYPAMEDYAVDFVFDKGLHARSHRYRLNHFTLVGATTRVGLLSSPLRDRFGIFRNLDFYTVEQLVSIIKRSSILLDVPINQDGAEELAKRSRGTPRIANRLLKRVRDYSQVRSKGKITTETVRASLALEGIDNMGLTPLDRNYLKTIIEFYHGGPVGIEAVSATLQEETDTLVDVVEPYLLKCGLVLRTSSGRKASVMAYEHLGIPCQRELF</sequence>
<feature type="binding site" evidence="9">
    <location>
        <position position="376"/>
    </location>
    <ligand>
        <name>DNA</name>
        <dbReference type="ChEBI" id="CHEBI:16991"/>
    </ligand>
</feature>
<dbReference type="EC" id="3.6.4.-" evidence="9"/>
<feature type="binding site" evidence="9">
    <location>
        <position position="131"/>
    </location>
    <ligand>
        <name>ATP</name>
        <dbReference type="ChEBI" id="CHEBI:30616"/>
    </ligand>
</feature>
<dbReference type="NCBIfam" id="NF000868">
    <property type="entry name" value="PRK00080.1"/>
    <property type="match status" value="1"/>
</dbReference>
<feature type="binding site" evidence="9">
    <location>
        <position position="128"/>
    </location>
    <ligand>
        <name>ATP</name>
        <dbReference type="ChEBI" id="CHEBI:30616"/>
    </ligand>
</feature>
<evidence type="ECO:0000256" key="3">
    <source>
        <dbReference type="ARBA" id="ARBA00022763"/>
    </source>
</evidence>
<protein>
    <recommendedName>
        <fullName evidence="9">Holliday junction branch migration complex subunit RuvB</fullName>
        <ecNumber evidence="9">3.6.4.-</ecNumber>
    </recommendedName>
</protein>
<evidence type="ECO:0000256" key="5">
    <source>
        <dbReference type="ARBA" id="ARBA00022840"/>
    </source>
</evidence>
<keyword evidence="8 9" id="KW-0234">DNA repair</keyword>
<dbReference type="GO" id="GO:0006281">
    <property type="term" value="P:DNA repair"/>
    <property type="evidence" value="ECO:0007669"/>
    <property type="project" value="UniProtKB-UniRule"/>
</dbReference>
<dbReference type="Pfam" id="PF17864">
    <property type="entry name" value="AAA_lid_4"/>
    <property type="match status" value="1"/>
</dbReference>
<dbReference type="Gene3D" id="1.10.8.60">
    <property type="match status" value="1"/>
</dbReference>
<dbReference type="InterPro" id="IPR036390">
    <property type="entry name" value="WH_DNA-bd_sf"/>
</dbReference>
<feature type="binding site" evidence="9">
    <location>
        <position position="381"/>
    </location>
    <ligand>
        <name>DNA</name>
        <dbReference type="ChEBI" id="CHEBI:16991"/>
    </ligand>
</feature>
<dbReference type="InterPro" id="IPR041445">
    <property type="entry name" value="AAA_lid_4"/>
</dbReference>
<dbReference type="InterPro" id="IPR036388">
    <property type="entry name" value="WH-like_DNA-bd_sf"/>
</dbReference>
<evidence type="ECO:0000256" key="6">
    <source>
        <dbReference type="ARBA" id="ARBA00023125"/>
    </source>
</evidence>
<comment type="subcellular location">
    <subcellularLocation>
        <location evidence="9">Cytoplasm</location>
    </subcellularLocation>
</comment>
<dbReference type="Pfam" id="PF05491">
    <property type="entry name" value="WHD_RuvB"/>
    <property type="match status" value="1"/>
</dbReference>
<gene>
    <name evidence="9 12" type="primary">ruvB</name>
    <name evidence="12" type="ORF">MTBBW1_830021</name>
</gene>
<dbReference type="Gene3D" id="1.10.10.10">
    <property type="entry name" value="Winged helix-like DNA-binding domain superfamily/Winged helix DNA-binding domain"/>
    <property type="match status" value="1"/>
</dbReference>
<dbReference type="InterPro" id="IPR027417">
    <property type="entry name" value="P-loop_NTPase"/>
</dbReference>
<keyword evidence="5 9" id="KW-0067">ATP-binding</keyword>
<feature type="binding site" evidence="9">
    <location>
        <position position="247"/>
    </location>
    <ligand>
        <name>ATP</name>
        <dbReference type="ChEBI" id="CHEBI:30616"/>
    </ligand>
</feature>
<proteinExistence type="inferred from homology"/>
<dbReference type="NCBIfam" id="TIGR00635">
    <property type="entry name" value="ruvB"/>
    <property type="match status" value="1"/>
</dbReference>
<feature type="binding site" evidence="9">
    <location>
        <position position="132"/>
    </location>
    <ligand>
        <name>Mg(2+)</name>
        <dbReference type="ChEBI" id="CHEBI:18420"/>
    </ligand>
</feature>
<comment type="catalytic activity">
    <reaction evidence="9">
        <text>ATP + H2O = ADP + phosphate + H(+)</text>
        <dbReference type="Rhea" id="RHEA:13065"/>
        <dbReference type="ChEBI" id="CHEBI:15377"/>
        <dbReference type="ChEBI" id="CHEBI:15378"/>
        <dbReference type="ChEBI" id="CHEBI:30616"/>
        <dbReference type="ChEBI" id="CHEBI:43474"/>
        <dbReference type="ChEBI" id="CHEBI:456216"/>
    </reaction>
</comment>
<keyword evidence="7 9" id="KW-0233">DNA recombination</keyword>
<evidence type="ECO:0000256" key="9">
    <source>
        <dbReference type="HAMAP-Rule" id="MF_00016"/>
    </source>
</evidence>
<dbReference type="InterPro" id="IPR004605">
    <property type="entry name" value="DNA_helicase_Holl-junc_RuvB"/>
</dbReference>
<evidence type="ECO:0000256" key="1">
    <source>
        <dbReference type="ARBA" id="ARBA00022490"/>
    </source>
</evidence>
<accession>A0A1W1HKF5</accession>
<dbReference type="CDD" id="cd00009">
    <property type="entry name" value="AAA"/>
    <property type="match status" value="1"/>
</dbReference>
<dbReference type="SUPFAM" id="SSF52540">
    <property type="entry name" value="P-loop containing nucleoside triphosphate hydrolases"/>
    <property type="match status" value="1"/>
</dbReference>
<evidence type="ECO:0000256" key="10">
    <source>
        <dbReference type="SAM" id="MobiDB-lite"/>
    </source>
</evidence>
<dbReference type="AlphaFoldDB" id="A0A1W1HKF5"/>
<dbReference type="GO" id="GO:0005524">
    <property type="term" value="F:ATP binding"/>
    <property type="evidence" value="ECO:0007669"/>
    <property type="project" value="UniProtKB-UniRule"/>
</dbReference>
<dbReference type="Pfam" id="PF05496">
    <property type="entry name" value="RuvB_N"/>
    <property type="match status" value="1"/>
</dbReference>
<feature type="region of interest" description="Head domain (RuvB-H)" evidence="9">
    <location>
        <begin position="321"/>
        <end position="400"/>
    </location>
</feature>
<dbReference type="RefSeq" id="WP_080802917.1">
    <property type="nucleotide sequence ID" value="NZ_LT828544.1"/>
</dbReference>
<evidence type="ECO:0000256" key="4">
    <source>
        <dbReference type="ARBA" id="ARBA00022801"/>
    </source>
</evidence>
<dbReference type="SUPFAM" id="SSF46785">
    <property type="entry name" value="Winged helix' DNA-binding domain"/>
    <property type="match status" value="1"/>
</dbReference>
<dbReference type="STRING" id="1246637.MTBBW1_830021"/>
<feature type="domain" description="AAA+ ATPase" evidence="11">
    <location>
        <begin position="117"/>
        <end position="250"/>
    </location>
</feature>
<dbReference type="GO" id="GO:0005737">
    <property type="term" value="C:cytoplasm"/>
    <property type="evidence" value="ECO:0007669"/>
    <property type="project" value="UniProtKB-SubCell"/>
</dbReference>
<feature type="binding site" evidence="9">
    <location>
        <position position="133"/>
    </location>
    <ligand>
        <name>ATP</name>
        <dbReference type="ChEBI" id="CHEBI:30616"/>
    </ligand>
</feature>
<dbReference type="PANTHER" id="PTHR42848">
    <property type="match status" value="1"/>
</dbReference>
<dbReference type="GO" id="GO:0000400">
    <property type="term" value="F:four-way junction DNA binding"/>
    <property type="evidence" value="ECO:0007669"/>
    <property type="project" value="UniProtKB-UniRule"/>
</dbReference>
<dbReference type="GO" id="GO:0048476">
    <property type="term" value="C:Holliday junction resolvase complex"/>
    <property type="evidence" value="ECO:0007669"/>
    <property type="project" value="UniProtKB-UniRule"/>
</dbReference>
<feature type="binding site" evidence="9">
    <location>
        <position position="132"/>
    </location>
    <ligand>
        <name>ATP</name>
        <dbReference type="ChEBI" id="CHEBI:30616"/>
    </ligand>
</feature>
<dbReference type="EMBL" id="FWEV01000329">
    <property type="protein sequence ID" value="SLM32949.1"/>
    <property type="molecule type" value="Genomic_DNA"/>
</dbReference>
<evidence type="ECO:0000259" key="11">
    <source>
        <dbReference type="SMART" id="SM00382"/>
    </source>
</evidence>
<feature type="binding site" evidence="9">
    <location>
        <position position="237"/>
    </location>
    <ligand>
        <name>ATP</name>
        <dbReference type="ChEBI" id="CHEBI:30616"/>
    </ligand>
</feature>
<keyword evidence="1 9" id="KW-0963">Cytoplasm</keyword>
<dbReference type="PANTHER" id="PTHR42848:SF1">
    <property type="entry name" value="HOLLIDAY JUNCTION BRANCH MIGRATION COMPLEX SUBUNIT RUVB"/>
    <property type="match status" value="1"/>
</dbReference>
<dbReference type="InterPro" id="IPR008823">
    <property type="entry name" value="RuvB_wg_C"/>
</dbReference>
<feature type="region of interest" description="Disordered" evidence="10">
    <location>
        <begin position="1"/>
        <end position="40"/>
    </location>
</feature>
<keyword evidence="4 9" id="KW-0378">Hydrolase</keyword>
<comment type="function">
    <text evidence="9">The RuvA-RuvB-RuvC complex processes Holliday junction (HJ) DNA during genetic recombination and DNA repair, while the RuvA-RuvB complex plays an important role in the rescue of blocked DNA replication forks via replication fork reversal (RFR). RuvA specifically binds to HJ cruciform DNA, conferring on it an open structure. The RuvB hexamer acts as an ATP-dependent pump, pulling dsDNA into and through the RuvAB complex. RuvB forms 2 homohexamers on either side of HJ DNA bound by 1 or 2 RuvA tetramers; 4 subunits per hexamer contact DNA at a time. Coordinated motions by a converter formed by DNA-disengaged RuvB subunits stimulates ATP hydrolysis and nucleotide exchange. Immobilization of the converter enables RuvB to convert the ATP-contained energy into a lever motion, pulling 2 nucleotides of DNA out of the RuvA tetramer per ATP hydrolyzed, thus driving DNA branch migration. The RuvB motors rotate together with the DNA substrate, which together with the progressing nucleotide cycle form the mechanistic basis for DNA recombination by continuous HJ branch migration. Branch migration allows RuvC to scan DNA until it finds its consensus sequence, where it cleaves and resolves cruciform DNA.</text>
</comment>
<dbReference type="SMART" id="SM00382">
    <property type="entry name" value="AAA"/>
    <property type="match status" value="1"/>
</dbReference>
<comment type="domain">
    <text evidence="9">Has 3 domains, the large (RuvB-L) and small ATPase (RuvB-S) domains and the C-terminal head (RuvB-H) domain. The head domain binds DNA, while the ATPase domains jointly bind ATP, ADP or are empty depending on the state of the subunit in the translocation cycle. During a single DNA translocation step the structure of each domain remains the same, but their relative positions change.</text>
</comment>
<name>A0A1W1HKF5_9BACT</name>
<evidence type="ECO:0000256" key="2">
    <source>
        <dbReference type="ARBA" id="ARBA00022741"/>
    </source>
</evidence>
<reference evidence="12 13" key="1">
    <citation type="submission" date="2017-03" db="EMBL/GenBank/DDBJ databases">
        <authorList>
            <person name="Afonso C.L."/>
            <person name="Miller P.J."/>
            <person name="Scott M.A."/>
            <person name="Spackman E."/>
            <person name="Goraichik I."/>
            <person name="Dimitrov K.M."/>
            <person name="Suarez D.L."/>
            <person name="Swayne D.E."/>
        </authorList>
    </citation>
    <scope>NUCLEOTIDE SEQUENCE [LARGE SCALE GENOMIC DNA]</scope>
    <source>
        <strain evidence="12">PRJEB14757</strain>
    </source>
</reference>
<organism evidence="12 13">
    <name type="scientific">Desulfamplus magnetovallimortis</name>
    <dbReference type="NCBI Taxonomy" id="1246637"/>
    <lineage>
        <taxon>Bacteria</taxon>
        <taxon>Pseudomonadati</taxon>
        <taxon>Thermodesulfobacteriota</taxon>
        <taxon>Desulfobacteria</taxon>
        <taxon>Desulfobacterales</taxon>
        <taxon>Desulfobacteraceae</taxon>
        <taxon>Desulfamplus</taxon>
    </lineage>
</organism>
<feature type="binding site" evidence="9">
    <location>
        <position position="284"/>
    </location>
    <ligand>
        <name>ATP</name>
        <dbReference type="ChEBI" id="CHEBI:30616"/>
    </ligand>
</feature>